<dbReference type="AlphaFoldDB" id="A0A0C1ZLT5"/>
<feature type="region of interest" description="Disordered" evidence="1">
    <location>
        <begin position="1"/>
        <end position="111"/>
    </location>
</feature>
<name>A0A0C1ZLT5_9BACT</name>
<reference evidence="2 3" key="1">
    <citation type="submission" date="2014-12" db="EMBL/GenBank/DDBJ databases">
        <title>Genome assembly of Enhygromyxa salina DSM 15201.</title>
        <authorList>
            <person name="Sharma G."/>
            <person name="Subramanian S."/>
        </authorList>
    </citation>
    <scope>NUCLEOTIDE SEQUENCE [LARGE SCALE GENOMIC DNA]</scope>
    <source>
        <strain evidence="2 3">DSM 15201</strain>
    </source>
</reference>
<dbReference type="Proteomes" id="UP000031599">
    <property type="component" value="Unassembled WGS sequence"/>
</dbReference>
<accession>A0A0C1ZLT5</accession>
<comment type="caution">
    <text evidence="2">The sequence shown here is derived from an EMBL/GenBank/DDBJ whole genome shotgun (WGS) entry which is preliminary data.</text>
</comment>
<sequence length="111" mass="11182">MLLLGLSLAACTGPTAPGEVAPKPAEPAKAEPEANETQVAEPEPEPEPEPGETTSATETSGDETTGSEGADGGAAIEESADTPSMKTKYGAPRPDPRPAKKYGAPPKPGPF</sequence>
<dbReference type="EMBL" id="JMCC02000188">
    <property type="protein sequence ID" value="KIG11738.1"/>
    <property type="molecule type" value="Genomic_DNA"/>
</dbReference>
<proteinExistence type="predicted"/>
<protein>
    <submittedName>
        <fullName evidence="2">Uncharacterized protein</fullName>
    </submittedName>
</protein>
<gene>
    <name evidence="2" type="ORF">DB30_02582</name>
</gene>
<evidence type="ECO:0000313" key="3">
    <source>
        <dbReference type="Proteomes" id="UP000031599"/>
    </source>
</evidence>
<evidence type="ECO:0000313" key="2">
    <source>
        <dbReference type="EMBL" id="KIG11738.1"/>
    </source>
</evidence>
<organism evidence="2 3">
    <name type="scientific">Enhygromyxa salina</name>
    <dbReference type="NCBI Taxonomy" id="215803"/>
    <lineage>
        <taxon>Bacteria</taxon>
        <taxon>Pseudomonadati</taxon>
        <taxon>Myxococcota</taxon>
        <taxon>Polyangia</taxon>
        <taxon>Nannocystales</taxon>
        <taxon>Nannocystaceae</taxon>
        <taxon>Enhygromyxa</taxon>
    </lineage>
</organism>
<evidence type="ECO:0000256" key="1">
    <source>
        <dbReference type="SAM" id="MobiDB-lite"/>
    </source>
</evidence>
<feature type="compositionally biased region" description="Low complexity" evidence="1">
    <location>
        <begin position="51"/>
        <end position="68"/>
    </location>
</feature>